<keyword evidence="12 14" id="KW-0560">Oxidoreductase</keyword>
<feature type="domain" description="EF-hand" evidence="15">
    <location>
        <begin position="679"/>
        <end position="714"/>
    </location>
</feature>
<dbReference type="SUPFAM" id="SSF54373">
    <property type="entry name" value="FAD-linked reductases, C-terminal domain"/>
    <property type="match status" value="1"/>
</dbReference>
<evidence type="ECO:0000313" key="16">
    <source>
        <dbReference type="EMBL" id="GFT24089.1"/>
    </source>
</evidence>
<evidence type="ECO:0000256" key="10">
    <source>
        <dbReference type="ARBA" id="ARBA00022837"/>
    </source>
</evidence>
<dbReference type="InterPro" id="IPR000447">
    <property type="entry name" value="G3P_DH_FAD-dep"/>
</dbReference>
<evidence type="ECO:0000256" key="5">
    <source>
        <dbReference type="ARBA" id="ARBA00013029"/>
    </source>
</evidence>
<dbReference type="CDD" id="cd00051">
    <property type="entry name" value="EFh"/>
    <property type="match status" value="1"/>
</dbReference>
<evidence type="ECO:0000256" key="7">
    <source>
        <dbReference type="ARBA" id="ARBA00022723"/>
    </source>
</evidence>
<keyword evidence="11" id="KW-0809">Transit peptide</keyword>
<dbReference type="GO" id="GO:0005509">
    <property type="term" value="F:calcium ion binding"/>
    <property type="evidence" value="ECO:0007669"/>
    <property type="project" value="InterPro"/>
</dbReference>
<keyword evidence="10" id="KW-0106">Calcium</keyword>
<comment type="subcellular location">
    <subcellularLocation>
        <location evidence="2">Mitochondrion</location>
    </subcellularLocation>
</comment>
<comment type="caution">
    <text evidence="16">The sequence shown here is derived from an EMBL/GenBank/DDBJ whole genome shotgun (WGS) entry which is preliminary data.</text>
</comment>
<keyword evidence="7" id="KW-0479">Metal-binding</keyword>
<keyword evidence="8" id="KW-0677">Repeat</keyword>
<reference evidence="16" key="1">
    <citation type="submission" date="2020-08" db="EMBL/GenBank/DDBJ databases">
        <title>Multicomponent nature underlies the extraordinary mechanical properties of spider dragline silk.</title>
        <authorList>
            <person name="Kono N."/>
            <person name="Nakamura H."/>
            <person name="Mori M."/>
            <person name="Yoshida Y."/>
            <person name="Ohtoshi R."/>
            <person name="Malay A.D."/>
            <person name="Moran D.A.P."/>
            <person name="Tomita M."/>
            <person name="Numata K."/>
            <person name="Arakawa K."/>
        </authorList>
    </citation>
    <scope>NUCLEOTIDE SEQUENCE</scope>
</reference>
<dbReference type="FunFam" id="3.30.9.10:FF:000001">
    <property type="entry name" value="Glycerol-3-phosphate dehydrogenase"/>
    <property type="match status" value="1"/>
</dbReference>
<evidence type="ECO:0000256" key="4">
    <source>
        <dbReference type="ARBA" id="ARBA00007330"/>
    </source>
</evidence>
<comment type="pathway">
    <text evidence="3">Polyol metabolism; glycerol degradation.</text>
</comment>
<dbReference type="Pfam" id="PF01266">
    <property type="entry name" value="DAO"/>
    <property type="match status" value="1"/>
</dbReference>
<dbReference type="InterPro" id="IPR006076">
    <property type="entry name" value="FAD-dep_OxRdtase"/>
</dbReference>
<comment type="cofactor">
    <cofactor evidence="1 14">
        <name>FAD</name>
        <dbReference type="ChEBI" id="CHEBI:57692"/>
    </cofactor>
</comment>
<accession>A0A8X6TML3</accession>
<dbReference type="Gene3D" id="1.10.8.870">
    <property type="entry name" value="Alpha-glycerophosphate oxidase, cap domain"/>
    <property type="match status" value="1"/>
</dbReference>
<dbReference type="PRINTS" id="PR01001">
    <property type="entry name" value="FADG3PDH"/>
</dbReference>
<dbReference type="GO" id="GO:0006072">
    <property type="term" value="P:glycerol-3-phosphate metabolic process"/>
    <property type="evidence" value="ECO:0007669"/>
    <property type="project" value="UniProtKB-UniRule"/>
</dbReference>
<dbReference type="GO" id="GO:0005739">
    <property type="term" value="C:mitochondrion"/>
    <property type="evidence" value="ECO:0007669"/>
    <property type="project" value="UniProtKB-SubCell"/>
</dbReference>
<dbReference type="Pfam" id="PF13499">
    <property type="entry name" value="EF-hand_7"/>
    <property type="match status" value="1"/>
</dbReference>
<dbReference type="InterPro" id="IPR036188">
    <property type="entry name" value="FAD/NAD-bd_sf"/>
</dbReference>
<feature type="domain" description="EF-hand" evidence="15">
    <location>
        <begin position="643"/>
        <end position="678"/>
    </location>
</feature>
<dbReference type="AlphaFoldDB" id="A0A8X6TML3"/>
<dbReference type="SMART" id="SM00054">
    <property type="entry name" value="EFh"/>
    <property type="match status" value="2"/>
</dbReference>
<dbReference type="PANTHER" id="PTHR11985:SF15">
    <property type="entry name" value="GLYCEROL-3-PHOSPHATE DEHYDROGENASE, MITOCHONDRIAL"/>
    <property type="match status" value="1"/>
</dbReference>
<dbReference type="Gene3D" id="3.30.9.10">
    <property type="entry name" value="D-Amino Acid Oxidase, subunit A, domain 2"/>
    <property type="match status" value="1"/>
</dbReference>
<evidence type="ECO:0000313" key="17">
    <source>
        <dbReference type="Proteomes" id="UP000887013"/>
    </source>
</evidence>
<evidence type="ECO:0000259" key="15">
    <source>
        <dbReference type="PROSITE" id="PS50222"/>
    </source>
</evidence>
<evidence type="ECO:0000256" key="6">
    <source>
        <dbReference type="ARBA" id="ARBA00022630"/>
    </source>
</evidence>
<keyword evidence="9" id="KW-0274">FAD</keyword>
<dbReference type="InterPro" id="IPR011992">
    <property type="entry name" value="EF-hand-dom_pair"/>
</dbReference>
<gene>
    <name evidence="16" type="primary">Gpd2</name>
    <name evidence="16" type="ORF">NPIL_690651</name>
</gene>
<proteinExistence type="inferred from homology"/>
<evidence type="ECO:0000256" key="13">
    <source>
        <dbReference type="ARBA" id="ARBA00023128"/>
    </source>
</evidence>
<evidence type="ECO:0000256" key="1">
    <source>
        <dbReference type="ARBA" id="ARBA00001974"/>
    </source>
</evidence>
<dbReference type="Gene3D" id="3.50.50.60">
    <property type="entry name" value="FAD/NAD(P)-binding domain"/>
    <property type="match status" value="1"/>
</dbReference>
<dbReference type="PROSITE" id="PS00978">
    <property type="entry name" value="FAD_G3PDH_2"/>
    <property type="match status" value="1"/>
</dbReference>
<protein>
    <recommendedName>
        <fullName evidence="5 14">Glycerol-3-phosphate dehydrogenase</fullName>
        <ecNumber evidence="5 14">1.1.5.3</ecNumber>
    </recommendedName>
</protein>
<dbReference type="Proteomes" id="UP000887013">
    <property type="component" value="Unassembled WGS sequence"/>
</dbReference>
<dbReference type="InterPro" id="IPR002048">
    <property type="entry name" value="EF_hand_dom"/>
</dbReference>
<dbReference type="InterPro" id="IPR018247">
    <property type="entry name" value="EF_Hand_1_Ca_BS"/>
</dbReference>
<dbReference type="FunFam" id="1.10.8.870:FF:000001">
    <property type="entry name" value="Glycerol-3-phosphate dehydrogenase"/>
    <property type="match status" value="1"/>
</dbReference>
<evidence type="ECO:0000256" key="12">
    <source>
        <dbReference type="ARBA" id="ARBA00023002"/>
    </source>
</evidence>
<dbReference type="PROSITE" id="PS00977">
    <property type="entry name" value="FAD_G3PDH_1"/>
    <property type="match status" value="1"/>
</dbReference>
<evidence type="ECO:0000256" key="9">
    <source>
        <dbReference type="ARBA" id="ARBA00022827"/>
    </source>
</evidence>
<organism evidence="16 17">
    <name type="scientific">Nephila pilipes</name>
    <name type="common">Giant wood spider</name>
    <name type="synonym">Nephila maculata</name>
    <dbReference type="NCBI Taxonomy" id="299642"/>
    <lineage>
        <taxon>Eukaryota</taxon>
        <taxon>Metazoa</taxon>
        <taxon>Ecdysozoa</taxon>
        <taxon>Arthropoda</taxon>
        <taxon>Chelicerata</taxon>
        <taxon>Arachnida</taxon>
        <taxon>Araneae</taxon>
        <taxon>Araneomorphae</taxon>
        <taxon>Entelegynae</taxon>
        <taxon>Araneoidea</taxon>
        <taxon>Nephilidae</taxon>
        <taxon>Nephila</taxon>
    </lineage>
</organism>
<dbReference type="EMBL" id="BMAW01106392">
    <property type="protein sequence ID" value="GFT24089.1"/>
    <property type="molecule type" value="Genomic_DNA"/>
</dbReference>
<dbReference type="PROSITE" id="PS50222">
    <property type="entry name" value="EF_HAND_2"/>
    <property type="match status" value="2"/>
</dbReference>
<evidence type="ECO:0000256" key="14">
    <source>
        <dbReference type="RuleBase" id="RU361217"/>
    </source>
</evidence>
<name>A0A8X6TML3_NEPPI</name>
<evidence type="ECO:0000256" key="11">
    <source>
        <dbReference type="ARBA" id="ARBA00022946"/>
    </source>
</evidence>
<dbReference type="InterPro" id="IPR038299">
    <property type="entry name" value="DAO_C_sf"/>
</dbReference>
<keyword evidence="6 14" id="KW-0285">Flavoprotein</keyword>
<dbReference type="SUPFAM" id="SSF47473">
    <property type="entry name" value="EF-hand"/>
    <property type="match status" value="1"/>
</dbReference>
<keyword evidence="13" id="KW-0496">Mitochondrion</keyword>
<dbReference type="GO" id="GO:0004368">
    <property type="term" value="F:glycerol-3-phosphate dehydrogenase (quinone) activity"/>
    <property type="evidence" value="ECO:0007669"/>
    <property type="project" value="UniProtKB-EC"/>
</dbReference>
<dbReference type="OrthoDB" id="264015at2759"/>
<evidence type="ECO:0000256" key="3">
    <source>
        <dbReference type="ARBA" id="ARBA00004745"/>
    </source>
</evidence>
<dbReference type="PROSITE" id="PS00018">
    <property type="entry name" value="EF_HAND_1"/>
    <property type="match status" value="1"/>
</dbReference>
<evidence type="ECO:0000256" key="8">
    <source>
        <dbReference type="ARBA" id="ARBA00022737"/>
    </source>
</evidence>
<evidence type="ECO:0000256" key="2">
    <source>
        <dbReference type="ARBA" id="ARBA00004173"/>
    </source>
</evidence>
<dbReference type="Gene3D" id="1.10.238.10">
    <property type="entry name" value="EF-hand"/>
    <property type="match status" value="1"/>
</dbReference>
<dbReference type="Pfam" id="PF16901">
    <property type="entry name" value="DAO_C"/>
    <property type="match status" value="1"/>
</dbReference>
<keyword evidence="17" id="KW-1185">Reference proteome</keyword>
<comment type="catalytic activity">
    <reaction evidence="14">
        <text>a quinone + sn-glycerol 3-phosphate = dihydroxyacetone phosphate + a quinol</text>
        <dbReference type="Rhea" id="RHEA:18977"/>
        <dbReference type="ChEBI" id="CHEBI:24646"/>
        <dbReference type="ChEBI" id="CHEBI:57597"/>
        <dbReference type="ChEBI" id="CHEBI:57642"/>
        <dbReference type="ChEBI" id="CHEBI:132124"/>
        <dbReference type="EC" id="1.1.5.3"/>
    </reaction>
</comment>
<sequence length="743" mass="83233">MVTLLPKANATPPWIETHRAWEIASRKNEMSKFYKIVLGGCGSIFAVYGLYKSENLFHQPPVVMADGNVNRPKLRLPSRDEQLNSLKTTPEFDVLVIGGGATGAGVALDSISRGLKTALVELDDFSSGTSSRSTKLIHGGVRYLQKAILQLDFEQYRMVKEALHERANLLSIAPHLSYPLPIMLPIYRWWQVPYYWVGIKAYDFVAGRQQVKSSYFLSRSKALELFPMLKKDKLCGALVYYDGQHNDARMNLSIIITAAKLGANVANHVAATELLKKDDENGIKKICGAKVKDLLTGKEWEIQAKSVINAAGPFTDSIRKMDDEKCSMICQPSAGVHIILPAYYSPDNMGLLDPATSDGRVIFFLPWQKMTIAGTTDRPCEITHHPSPTEDEIQFILNEVKNYLTPEITVRRGDVMSVWSGIRPLVLNPNKGSTEALARNHVLHVSDSNLITIAGGKWTTYRVMAKEAVDVAVQKCNLTPKNDCQTDGLLLEGASGWTPNMYIRLVQDYGLESEVAKHLANTYGDRAFTVAKHASLTGKRWPIIGRRLHEEYPYIEAEVRYAIYEYACTAVDVIARRLRLSFLNVQATEEALPNIISIMADELNWSKNKQKEEYEKAMEFLRTEMGQDVNRKARVTPVNFTKDEITSYTRKFQTLDKDRKGYITINDLRQSLKVQGEKVDDETLHDMLNEVDLNKNGQVELGEYLLLMSAIKTGAIAQSRLAAAVDIQYDRSVLSVDRSGGGV</sequence>
<comment type="similarity">
    <text evidence="4 14">Belongs to the FAD-dependent glycerol-3-phosphate dehydrogenase family.</text>
</comment>
<dbReference type="EC" id="1.1.5.3" evidence="5 14"/>
<dbReference type="PANTHER" id="PTHR11985">
    <property type="entry name" value="GLYCEROL-3-PHOSPHATE DEHYDROGENASE"/>
    <property type="match status" value="1"/>
</dbReference>
<dbReference type="SUPFAM" id="SSF51905">
    <property type="entry name" value="FAD/NAD(P)-binding domain"/>
    <property type="match status" value="1"/>
</dbReference>
<dbReference type="InterPro" id="IPR031656">
    <property type="entry name" value="DAO_C"/>
</dbReference>